<sequence>MDLPPGYVAQGESQQQGKLVCKLHKSLYGLKQASRQWNSKFTAALLSIGFYQSKSDYSLFTKNDQHGFTALLVYVDDIIVGSNNLVTIKSVKEFLHSQFKIKDLGILKFFLGIEVARTAAGIHMCQRKYTLEILDGAGLLGCKPACTPIESNHKLAHSSTDMLTDVTSYRRLIGRLIYLTISRPDITYAVSVLSQFMDKPTQIHLHHAHRVLRYLKGSIGQGLFFSASSSLHLKAYSDSDWAACPETRRSVTGFCVFLGDSLVSWKSKKQATISRSSAEAEYRALAYTCCEVVWLITLLKDFNIQHKQPALLYCDNQAAIHLTKNPIFHERTKHIEIDCHFIRERVAAGVIVPVHVSSKFQLADIFIKALSTAQFQFLLSKMGILNIYAHLEGESQQRKNQASTNEKLLHTHSNKTEKYSSSSA</sequence>
<dbReference type="Pfam" id="PF07727">
    <property type="entry name" value="RVT_2"/>
    <property type="match status" value="1"/>
</dbReference>
<evidence type="ECO:0000313" key="3">
    <source>
        <dbReference type="EMBL" id="KAF5471274.1"/>
    </source>
</evidence>
<dbReference type="PANTHER" id="PTHR11439:SF498">
    <property type="entry name" value="DNAK FAMILY PROTEIN"/>
    <property type="match status" value="1"/>
</dbReference>
<dbReference type="AlphaFoldDB" id="A0A833XU18"/>
<dbReference type="Proteomes" id="UP000619265">
    <property type="component" value="Unassembled WGS sequence"/>
</dbReference>
<reference evidence="3" key="1">
    <citation type="submission" date="2015-10" db="EMBL/GenBank/DDBJ databases">
        <authorList>
            <person name="Martinez-Garcia P.J."/>
            <person name="Crepeau M.W."/>
            <person name="Puiu D."/>
            <person name="Gonzalez-Ibeas D."/>
            <person name="Whalen J."/>
            <person name="Stevens K."/>
            <person name="Paul R."/>
            <person name="Butterfield T."/>
            <person name="Britton M."/>
            <person name="Reagan R."/>
            <person name="Chakraborty S."/>
            <person name="Walawage S.L."/>
            <person name="Vasquez-Gross H.A."/>
            <person name="Cardeno C."/>
            <person name="Famula R."/>
            <person name="Pratt K."/>
            <person name="Kuruganti S."/>
            <person name="Aradhya M.K."/>
            <person name="Leslie C.A."/>
            <person name="Dandekar A.M."/>
            <person name="Salzberg S.L."/>
            <person name="Wegrzyn J.L."/>
            <person name="Langley C.H."/>
            <person name="Neale D.B."/>
        </authorList>
    </citation>
    <scope>NUCLEOTIDE SEQUENCE</scope>
    <source>
        <tissue evidence="3">Leaves</tissue>
    </source>
</reference>
<evidence type="ECO:0000256" key="1">
    <source>
        <dbReference type="SAM" id="MobiDB-lite"/>
    </source>
</evidence>
<dbReference type="InterPro" id="IPR043502">
    <property type="entry name" value="DNA/RNA_pol_sf"/>
</dbReference>
<reference evidence="3" key="2">
    <citation type="submission" date="2020-03" db="EMBL/GenBank/DDBJ databases">
        <title>Walnut 2.0.</title>
        <authorList>
            <person name="Marrano A."/>
            <person name="Britton M."/>
            <person name="Zimin A.V."/>
            <person name="Zaini P.A."/>
            <person name="Workman R."/>
            <person name="Puiu D."/>
            <person name="Bianco L."/>
            <person name="Allen B.J."/>
            <person name="Troggio M."/>
            <person name="Leslie C.A."/>
            <person name="Timp W."/>
            <person name="Dendekar A."/>
            <person name="Salzberg S.L."/>
            <person name="Neale D.B."/>
        </authorList>
    </citation>
    <scope>NUCLEOTIDE SEQUENCE</scope>
    <source>
        <tissue evidence="3">Leaves</tissue>
    </source>
</reference>
<dbReference type="CDD" id="cd09272">
    <property type="entry name" value="RNase_HI_RT_Ty1"/>
    <property type="match status" value="1"/>
</dbReference>
<dbReference type="SUPFAM" id="SSF56672">
    <property type="entry name" value="DNA/RNA polymerases"/>
    <property type="match status" value="1"/>
</dbReference>
<dbReference type="EMBL" id="LIHL02000005">
    <property type="protein sequence ID" value="KAF5471274.1"/>
    <property type="molecule type" value="Genomic_DNA"/>
</dbReference>
<feature type="domain" description="Reverse transcriptase Ty1/copia-type" evidence="2">
    <location>
        <begin position="4"/>
        <end position="150"/>
    </location>
</feature>
<comment type="caution">
    <text evidence="3">The sequence shown here is derived from an EMBL/GenBank/DDBJ whole genome shotgun (WGS) entry which is preliminary data.</text>
</comment>
<feature type="region of interest" description="Disordered" evidence="1">
    <location>
        <begin position="399"/>
        <end position="424"/>
    </location>
</feature>
<protein>
    <recommendedName>
        <fullName evidence="2">Reverse transcriptase Ty1/copia-type domain-containing protein</fullName>
    </recommendedName>
</protein>
<dbReference type="PANTHER" id="PTHR11439">
    <property type="entry name" value="GAG-POL-RELATED RETROTRANSPOSON"/>
    <property type="match status" value="1"/>
</dbReference>
<dbReference type="InterPro" id="IPR013103">
    <property type="entry name" value="RVT_2"/>
</dbReference>
<organism evidence="3 4">
    <name type="scientific">Juglans regia</name>
    <name type="common">English walnut</name>
    <dbReference type="NCBI Taxonomy" id="51240"/>
    <lineage>
        <taxon>Eukaryota</taxon>
        <taxon>Viridiplantae</taxon>
        <taxon>Streptophyta</taxon>
        <taxon>Embryophyta</taxon>
        <taxon>Tracheophyta</taxon>
        <taxon>Spermatophyta</taxon>
        <taxon>Magnoliopsida</taxon>
        <taxon>eudicotyledons</taxon>
        <taxon>Gunneridae</taxon>
        <taxon>Pentapetalae</taxon>
        <taxon>rosids</taxon>
        <taxon>fabids</taxon>
        <taxon>Fagales</taxon>
        <taxon>Juglandaceae</taxon>
        <taxon>Juglans</taxon>
    </lineage>
</organism>
<proteinExistence type="predicted"/>
<name>A0A833XU18_JUGRE</name>
<dbReference type="Gramene" id="Jr05_15510_p1">
    <property type="protein sequence ID" value="cds.Jr05_15510_p1"/>
    <property type="gene ID" value="Jr05_15510"/>
</dbReference>
<accession>A0A833XU18</accession>
<gene>
    <name evidence="3" type="ORF">F2P56_011718</name>
</gene>
<evidence type="ECO:0000259" key="2">
    <source>
        <dbReference type="Pfam" id="PF07727"/>
    </source>
</evidence>
<evidence type="ECO:0000313" key="4">
    <source>
        <dbReference type="Proteomes" id="UP000619265"/>
    </source>
</evidence>